<gene>
    <name evidence="8" type="ORF">B0A55_06489</name>
</gene>
<proteinExistence type="predicted"/>
<sequence length="299" mass="33610">MASASNTKRSIADNTIDFRKKAKFTTRKQCTVCATTNPVLKTSPASCHSYHKTNEERACGECWEAYLSMAVEEVGAEEIECMFCTNPMPEAEVKRLSRVQTGERYDAKLYHRTKQTCQVRCSGSRVLRADGMPQRSESDNSFLFILQDHDREARRVFGCKFCNFATCTVCDRPEHSGETCEAYQSRTGMQEDLPTVQQSGGRLIKRDAIKNCPNCDVYWMLGDGGCGYVKCNACQFRFCQRCLVPWVGSGSAYLVGREAHGIDDTDGKVCSYRYRATVSGHALQNRFEKMGEEEEKVAG</sequence>
<keyword evidence="2" id="KW-0479">Metal-binding</keyword>
<keyword evidence="5" id="KW-0833">Ubl conjugation pathway</keyword>
<evidence type="ECO:0000313" key="9">
    <source>
        <dbReference type="Proteomes" id="UP000309340"/>
    </source>
</evidence>
<dbReference type="OrthoDB" id="3885367at2759"/>
<keyword evidence="6" id="KW-0862">Zinc</keyword>
<evidence type="ECO:0000256" key="3">
    <source>
        <dbReference type="ARBA" id="ARBA00022737"/>
    </source>
</evidence>
<dbReference type="InterPro" id="IPR044066">
    <property type="entry name" value="TRIAD_supradom"/>
</dbReference>
<evidence type="ECO:0000313" key="8">
    <source>
        <dbReference type="EMBL" id="TKA72696.1"/>
    </source>
</evidence>
<keyword evidence="1" id="KW-0808">Transferase</keyword>
<evidence type="ECO:0000256" key="5">
    <source>
        <dbReference type="ARBA" id="ARBA00022786"/>
    </source>
</evidence>
<keyword evidence="3" id="KW-0677">Repeat</keyword>
<dbReference type="EMBL" id="NAJQ01000298">
    <property type="protein sequence ID" value="TKA72696.1"/>
    <property type="molecule type" value="Genomic_DNA"/>
</dbReference>
<evidence type="ECO:0000256" key="2">
    <source>
        <dbReference type="ARBA" id="ARBA00022723"/>
    </source>
</evidence>
<comment type="caution">
    <text evidence="8">The sequence shown here is derived from an EMBL/GenBank/DDBJ whole genome shotgun (WGS) entry which is preliminary data.</text>
</comment>
<evidence type="ECO:0000259" key="7">
    <source>
        <dbReference type="PROSITE" id="PS51873"/>
    </source>
</evidence>
<dbReference type="GO" id="GO:0008270">
    <property type="term" value="F:zinc ion binding"/>
    <property type="evidence" value="ECO:0007669"/>
    <property type="project" value="UniProtKB-KW"/>
</dbReference>
<organism evidence="8 9">
    <name type="scientific">Friedmanniomyces simplex</name>
    <dbReference type="NCBI Taxonomy" id="329884"/>
    <lineage>
        <taxon>Eukaryota</taxon>
        <taxon>Fungi</taxon>
        <taxon>Dikarya</taxon>
        <taxon>Ascomycota</taxon>
        <taxon>Pezizomycotina</taxon>
        <taxon>Dothideomycetes</taxon>
        <taxon>Dothideomycetidae</taxon>
        <taxon>Mycosphaerellales</taxon>
        <taxon>Teratosphaeriaceae</taxon>
        <taxon>Friedmanniomyces</taxon>
    </lineage>
</organism>
<dbReference type="PANTHER" id="PTHR11685">
    <property type="entry name" value="RBR FAMILY RING FINGER AND IBR DOMAIN-CONTAINING"/>
    <property type="match status" value="1"/>
</dbReference>
<evidence type="ECO:0000256" key="6">
    <source>
        <dbReference type="ARBA" id="ARBA00022833"/>
    </source>
</evidence>
<dbReference type="AlphaFoldDB" id="A0A4U0XAH2"/>
<reference evidence="8 9" key="1">
    <citation type="submission" date="2017-03" db="EMBL/GenBank/DDBJ databases">
        <title>Genomes of endolithic fungi from Antarctica.</title>
        <authorList>
            <person name="Coleine C."/>
            <person name="Masonjones S."/>
            <person name="Stajich J.E."/>
        </authorList>
    </citation>
    <scope>NUCLEOTIDE SEQUENCE [LARGE SCALE GENOMIC DNA]</scope>
    <source>
        <strain evidence="8 9">CCFEE 5184</strain>
    </source>
</reference>
<dbReference type="GO" id="GO:0016567">
    <property type="term" value="P:protein ubiquitination"/>
    <property type="evidence" value="ECO:0007669"/>
    <property type="project" value="InterPro"/>
</dbReference>
<name>A0A4U0XAH2_9PEZI</name>
<dbReference type="GO" id="GO:0004842">
    <property type="term" value="F:ubiquitin-protein transferase activity"/>
    <property type="evidence" value="ECO:0007669"/>
    <property type="project" value="InterPro"/>
</dbReference>
<feature type="domain" description="RING-type" evidence="7">
    <location>
        <begin position="26"/>
        <end position="274"/>
    </location>
</feature>
<protein>
    <recommendedName>
        <fullName evidence="7">RING-type domain-containing protein</fullName>
    </recommendedName>
</protein>
<dbReference type="PROSITE" id="PS51873">
    <property type="entry name" value="TRIAD"/>
    <property type="match status" value="1"/>
</dbReference>
<accession>A0A4U0XAH2</accession>
<dbReference type="Pfam" id="PF22191">
    <property type="entry name" value="IBR_1"/>
    <property type="match status" value="1"/>
</dbReference>
<evidence type="ECO:0000256" key="4">
    <source>
        <dbReference type="ARBA" id="ARBA00022771"/>
    </source>
</evidence>
<dbReference type="SUPFAM" id="SSF57850">
    <property type="entry name" value="RING/U-box"/>
    <property type="match status" value="1"/>
</dbReference>
<dbReference type="STRING" id="329884.A0A4U0XAH2"/>
<keyword evidence="9" id="KW-1185">Reference proteome</keyword>
<dbReference type="Proteomes" id="UP000309340">
    <property type="component" value="Unassembled WGS sequence"/>
</dbReference>
<keyword evidence="4" id="KW-0863">Zinc-finger</keyword>
<evidence type="ECO:0000256" key="1">
    <source>
        <dbReference type="ARBA" id="ARBA00022679"/>
    </source>
</evidence>
<dbReference type="InterPro" id="IPR031127">
    <property type="entry name" value="E3_UB_ligase_RBR"/>
</dbReference>